<keyword evidence="1" id="KW-1133">Transmembrane helix</keyword>
<feature type="transmembrane region" description="Helical" evidence="1">
    <location>
        <begin position="47"/>
        <end position="68"/>
    </location>
</feature>
<comment type="caution">
    <text evidence="2">The sequence shown here is derived from an EMBL/GenBank/DDBJ whole genome shotgun (WGS) entry which is preliminary data.</text>
</comment>
<sequence length="207" mass="22455">MIAVFGWHWGIYLSWITAGFAIVTGGRRLKETVVTISRYWLMQWRKFPTTMKLVGGLVGFIVGFEPVWAGEPIWNGHTLDVLLSSWPIPVGLAILSTLTWTTWLTVNHLKTSPMAASSQVGGGAALGLVMGGALGFGSTWTWLLHNTIPPKSGTVGYLPHWPWQAVSYTLSTHLAPAIIILVGWVMLVGSIAGRVQAHQNGEPVASD</sequence>
<dbReference type="AlphaFoldDB" id="A0A2T2XHB2"/>
<organism evidence="2 3">
    <name type="scientific">Sulfobacillus benefaciens</name>
    <dbReference type="NCBI Taxonomy" id="453960"/>
    <lineage>
        <taxon>Bacteria</taxon>
        <taxon>Bacillati</taxon>
        <taxon>Bacillota</taxon>
        <taxon>Clostridia</taxon>
        <taxon>Eubacteriales</taxon>
        <taxon>Clostridiales Family XVII. Incertae Sedis</taxon>
        <taxon>Sulfobacillus</taxon>
    </lineage>
</organism>
<dbReference type="Proteomes" id="UP000242972">
    <property type="component" value="Unassembled WGS sequence"/>
</dbReference>
<evidence type="ECO:0000313" key="2">
    <source>
        <dbReference type="EMBL" id="PSR33894.1"/>
    </source>
</evidence>
<protein>
    <submittedName>
        <fullName evidence="2">Uncharacterized protein</fullName>
    </submittedName>
</protein>
<reference evidence="2 3" key="1">
    <citation type="journal article" date="2014" name="BMC Genomics">
        <title>Comparison of environmental and isolate Sulfobacillus genomes reveals diverse carbon, sulfur, nitrogen, and hydrogen metabolisms.</title>
        <authorList>
            <person name="Justice N.B."/>
            <person name="Norman A."/>
            <person name="Brown C.T."/>
            <person name="Singh A."/>
            <person name="Thomas B.C."/>
            <person name="Banfield J.F."/>
        </authorList>
    </citation>
    <scope>NUCLEOTIDE SEQUENCE [LARGE SCALE GENOMIC DNA]</scope>
    <source>
        <strain evidence="2">AMDSBA4</strain>
    </source>
</reference>
<feature type="transmembrane region" description="Helical" evidence="1">
    <location>
        <begin position="6"/>
        <end position="26"/>
    </location>
</feature>
<evidence type="ECO:0000313" key="3">
    <source>
        <dbReference type="Proteomes" id="UP000242972"/>
    </source>
</evidence>
<proteinExistence type="predicted"/>
<feature type="transmembrane region" description="Helical" evidence="1">
    <location>
        <begin position="121"/>
        <end position="145"/>
    </location>
</feature>
<dbReference type="EMBL" id="PXYW01000015">
    <property type="protein sequence ID" value="PSR33894.1"/>
    <property type="molecule type" value="Genomic_DNA"/>
</dbReference>
<gene>
    <name evidence="2" type="ORF">C7B46_07845</name>
</gene>
<accession>A0A2T2XHB2</accession>
<keyword evidence="1" id="KW-0812">Transmembrane</keyword>
<keyword evidence="1" id="KW-0472">Membrane</keyword>
<evidence type="ECO:0000256" key="1">
    <source>
        <dbReference type="SAM" id="Phobius"/>
    </source>
</evidence>
<name>A0A2T2XHB2_9FIRM</name>
<feature type="transmembrane region" description="Helical" evidence="1">
    <location>
        <begin position="88"/>
        <end position="109"/>
    </location>
</feature>
<feature type="transmembrane region" description="Helical" evidence="1">
    <location>
        <begin position="165"/>
        <end position="187"/>
    </location>
</feature>